<evidence type="ECO:0000256" key="6">
    <source>
        <dbReference type="ARBA" id="ARBA00023163"/>
    </source>
</evidence>
<accession>A0AAN6MVK8</accession>
<evidence type="ECO:0000256" key="3">
    <source>
        <dbReference type="ARBA" id="ARBA00022771"/>
    </source>
</evidence>
<reference evidence="10" key="1">
    <citation type="journal article" date="2023" name="Mol. Phylogenet. Evol.">
        <title>Genome-scale phylogeny and comparative genomics of the fungal order Sordariales.</title>
        <authorList>
            <person name="Hensen N."/>
            <person name="Bonometti L."/>
            <person name="Westerberg I."/>
            <person name="Brannstrom I.O."/>
            <person name="Guillou S."/>
            <person name="Cros-Aarteil S."/>
            <person name="Calhoun S."/>
            <person name="Haridas S."/>
            <person name="Kuo A."/>
            <person name="Mondo S."/>
            <person name="Pangilinan J."/>
            <person name="Riley R."/>
            <person name="LaButti K."/>
            <person name="Andreopoulos B."/>
            <person name="Lipzen A."/>
            <person name="Chen C."/>
            <person name="Yan M."/>
            <person name="Daum C."/>
            <person name="Ng V."/>
            <person name="Clum A."/>
            <person name="Steindorff A."/>
            <person name="Ohm R.A."/>
            <person name="Martin F."/>
            <person name="Silar P."/>
            <person name="Natvig D.O."/>
            <person name="Lalanne C."/>
            <person name="Gautier V."/>
            <person name="Ament-Velasquez S.L."/>
            <person name="Kruys A."/>
            <person name="Hutchinson M.I."/>
            <person name="Powell A.J."/>
            <person name="Barry K."/>
            <person name="Miller A.N."/>
            <person name="Grigoriev I.V."/>
            <person name="Debuchy R."/>
            <person name="Gladieux P."/>
            <person name="Hiltunen Thoren M."/>
            <person name="Johannesson H."/>
        </authorList>
    </citation>
    <scope>NUCLEOTIDE SEQUENCE [LARGE SCALE GENOMIC DNA]</scope>
    <source>
        <strain evidence="10">CBS 340.73</strain>
    </source>
</reference>
<dbReference type="EMBL" id="MU854057">
    <property type="protein sequence ID" value="KAK3933855.1"/>
    <property type="molecule type" value="Genomic_DNA"/>
</dbReference>
<dbReference type="GO" id="GO:0006357">
    <property type="term" value="P:regulation of transcription by RNA polymerase II"/>
    <property type="evidence" value="ECO:0007669"/>
    <property type="project" value="TreeGrafter"/>
</dbReference>
<dbReference type="GO" id="GO:0005634">
    <property type="term" value="C:nucleus"/>
    <property type="evidence" value="ECO:0007669"/>
    <property type="project" value="UniProtKB-SubCell"/>
</dbReference>
<feature type="domain" description="C2H2-type" evidence="8">
    <location>
        <begin position="75"/>
        <end position="103"/>
    </location>
</feature>
<dbReference type="Proteomes" id="UP001303473">
    <property type="component" value="Unassembled WGS sequence"/>
</dbReference>
<feature type="domain" description="C2H2-type" evidence="8">
    <location>
        <begin position="41"/>
        <end position="68"/>
    </location>
</feature>
<dbReference type="Gene3D" id="3.30.160.60">
    <property type="entry name" value="Classic Zinc Finger"/>
    <property type="match status" value="2"/>
</dbReference>
<evidence type="ECO:0000256" key="1">
    <source>
        <dbReference type="ARBA" id="ARBA00004123"/>
    </source>
</evidence>
<sequence>MQLAAAPRKLECPELNCSSKATFKNRGKLEEHIRNIHRNPLLCKLPGCRYTEPFGRQTDLDRHVATKHGDGKRRYVCPFEDCKASTREFLRNDKLQAHVKDYHPMVRCGLNHCDDEIADTETVRGGHFVQAHGRYECALGSCESAPHSYFTEAMIRRHLRIHHRKSMDSRYIPLGIESEYIVSLGDFRYGRSLLDCPICAPQSPANGDA</sequence>
<proteinExistence type="predicted"/>
<dbReference type="PANTHER" id="PTHR46179:SF13">
    <property type="entry name" value="C2H2-TYPE DOMAIN-CONTAINING PROTEIN"/>
    <property type="match status" value="1"/>
</dbReference>
<dbReference type="InterPro" id="IPR013087">
    <property type="entry name" value="Znf_C2H2_type"/>
</dbReference>
<evidence type="ECO:0000313" key="10">
    <source>
        <dbReference type="Proteomes" id="UP001303473"/>
    </source>
</evidence>
<keyword evidence="6" id="KW-0804">Transcription</keyword>
<keyword evidence="4" id="KW-0862">Zinc</keyword>
<name>A0AAN6MVK8_9PEZI</name>
<gene>
    <name evidence="9" type="ORF">QBC46DRAFT_99563</name>
</gene>
<comment type="caution">
    <text evidence="9">The sequence shown here is derived from an EMBL/GenBank/DDBJ whole genome shotgun (WGS) entry which is preliminary data.</text>
</comment>
<evidence type="ECO:0000259" key="8">
    <source>
        <dbReference type="SMART" id="SM00355"/>
    </source>
</evidence>
<evidence type="ECO:0000256" key="5">
    <source>
        <dbReference type="ARBA" id="ARBA00023015"/>
    </source>
</evidence>
<evidence type="ECO:0000256" key="7">
    <source>
        <dbReference type="ARBA" id="ARBA00023242"/>
    </source>
</evidence>
<protein>
    <recommendedName>
        <fullName evidence="8">C2H2-type domain-containing protein</fullName>
    </recommendedName>
</protein>
<feature type="domain" description="C2H2-type" evidence="8">
    <location>
        <begin position="135"/>
        <end position="162"/>
    </location>
</feature>
<dbReference type="InterPro" id="IPR051061">
    <property type="entry name" value="Zinc_finger_trans_reg"/>
</dbReference>
<organism evidence="9 10">
    <name type="scientific">Diplogelasinospora grovesii</name>
    <dbReference type="NCBI Taxonomy" id="303347"/>
    <lineage>
        <taxon>Eukaryota</taxon>
        <taxon>Fungi</taxon>
        <taxon>Dikarya</taxon>
        <taxon>Ascomycota</taxon>
        <taxon>Pezizomycotina</taxon>
        <taxon>Sordariomycetes</taxon>
        <taxon>Sordariomycetidae</taxon>
        <taxon>Sordariales</taxon>
        <taxon>Diplogelasinosporaceae</taxon>
        <taxon>Diplogelasinospora</taxon>
    </lineage>
</organism>
<dbReference type="AlphaFoldDB" id="A0AAN6MVK8"/>
<comment type="subcellular location">
    <subcellularLocation>
        <location evidence="1">Nucleus</location>
    </subcellularLocation>
</comment>
<keyword evidence="7" id="KW-0539">Nucleus</keyword>
<keyword evidence="5" id="KW-0805">Transcription regulation</keyword>
<dbReference type="PANTHER" id="PTHR46179">
    <property type="entry name" value="ZINC FINGER PROTEIN"/>
    <property type="match status" value="1"/>
</dbReference>
<evidence type="ECO:0000256" key="4">
    <source>
        <dbReference type="ARBA" id="ARBA00022833"/>
    </source>
</evidence>
<keyword evidence="2" id="KW-0479">Metal-binding</keyword>
<keyword evidence="3" id="KW-0863">Zinc-finger</keyword>
<evidence type="ECO:0000313" key="9">
    <source>
        <dbReference type="EMBL" id="KAK3933855.1"/>
    </source>
</evidence>
<dbReference type="GO" id="GO:0008270">
    <property type="term" value="F:zinc ion binding"/>
    <property type="evidence" value="ECO:0007669"/>
    <property type="project" value="UniProtKB-KW"/>
</dbReference>
<keyword evidence="10" id="KW-1185">Reference proteome</keyword>
<dbReference type="SMART" id="SM00355">
    <property type="entry name" value="ZnF_C2H2"/>
    <property type="match status" value="4"/>
</dbReference>
<feature type="domain" description="C2H2-type" evidence="8">
    <location>
        <begin position="10"/>
        <end position="37"/>
    </location>
</feature>
<evidence type="ECO:0000256" key="2">
    <source>
        <dbReference type="ARBA" id="ARBA00022723"/>
    </source>
</evidence>